<dbReference type="InterPro" id="IPR007568">
    <property type="entry name" value="RTA1"/>
</dbReference>
<dbReference type="Pfam" id="PF04479">
    <property type="entry name" value="RTA1"/>
    <property type="match status" value="1"/>
</dbReference>
<feature type="transmembrane region" description="Helical" evidence="5">
    <location>
        <begin position="165"/>
        <end position="182"/>
    </location>
</feature>
<dbReference type="EMBL" id="PDND01000028">
    <property type="protein sequence ID" value="PGH35067.1"/>
    <property type="molecule type" value="Genomic_DNA"/>
</dbReference>
<dbReference type="STRING" id="73230.A0A2B7ZQK2"/>
<feature type="transmembrane region" description="Helical" evidence="5">
    <location>
        <begin position="255"/>
        <end position="274"/>
    </location>
</feature>
<keyword evidence="7" id="KW-1185">Reference proteome</keyword>
<evidence type="ECO:0000256" key="1">
    <source>
        <dbReference type="ARBA" id="ARBA00004141"/>
    </source>
</evidence>
<evidence type="ECO:0000256" key="3">
    <source>
        <dbReference type="ARBA" id="ARBA00022989"/>
    </source>
</evidence>
<feature type="transmembrane region" description="Helical" evidence="5">
    <location>
        <begin position="44"/>
        <end position="62"/>
    </location>
</feature>
<evidence type="ECO:0008006" key="8">
    <source>
        <dbReference type="Google" id="ProtNLM"/>
    </source>
</evidence>
<name>A0A2B7ZQK2_9EURO</name>
<evidence type="ECO:0000313" key="6">
    <source>
        <dbReference type="EMBL" id="PGH35067.1"/>
    </source>
</evidence>
<accession>A0A2B7ZQK2</accession>
<gene>
    <name evidence="6" type="ORF">GX50_02098</name>
</gene>
<proteinExistence type="predicted"/>
<evidence type="ECO:0000313" key="7">
    <source>
        <dbReference type="Proteomes" id="UP000226031"/>
    </source>
</evidence>
<feature type="transmembrane region" description="Helical" evidence="5">
    <location>
        <begin position="82"/>
        <end position="101"/>
    </location>
</feature>
<comment type="caution">
    <text evidence="6">The sequence shown here is derived from an EMBL/GenBank/DDBJ whole genome shotgun (WGS) entry which is preliminary data.</text>
</comment>
<evidence type="ECO:0000256" key="5">
    <source>
        <dbReference type="SAM" id="Phobius"/>
    </source>
</evidence>
<dbReference type="AlphaFoldDB" id="A0A2B7ZQK2"/>
<keyword evidence="4 5" id="KW-0472">Membrane</keyword>
<feature type="transmembrane region" description="Helical" evidence="5">
    <location>
        <begin position="203"/>
        <end position="223"/>
    </location>
</feature>
<evidence type="ECO:0000256" key="2">
    <source>
        <dbReference type="ARBA" id="ARBA00022692"/>
    </source>
</evidence>
<keyword evidence="2 5" id="KW-0812">Transmembrane</keyword>
<keyword evidence="3 5" id="KW-1133">Transmembrane helix</keyword>
<dbReference type="GO" id="GO:0016020">
    <property type="term" value="C:membrane"/>
    <property type="evidence" value="ECO:0007669"/>
    <property type="project" value="UniProtKB-SubCell"/>
</dbReference>
<dbReference type="VEuPathDB" id="FungiDB:EMCG_08594"/>
<evidence type="ECO:0000256" key="4">
    <source>
        <dbReference type="ARBA" id="ARBA00023136"/>
    </source>
</evidence>
<feature type="transmembrane region" description="Helical" evidence="5">
    <location>
        <begin position="122"/>
        <end position="145"/>
    </location>
</feature>
<dbReference type="Proteomes" id="UP000226031">
    <property type="component" value="Unassembled WGS sequence"/>
</dbReference>
<reference evidence="6 7" key="1">
    <citation type="submission" date="2017-10" db="EMBL/GenBank/DDBJ databases">
        <title>Comparative genomics in systemic dimorphic fungi from Ajellomycetaceae.</title>
        <authorList>
            <person name="Munoz J.F."/>
            <person name="Mcewen J.G."/>
            <person name="Clay O.K."/>
            <person name="Cuomo C.A."/>
        </authorList>
    </citation>
    <scope>NUCLEOTIDE SEQUENCE [LARGE SCALE GENOMIC DNA]</scope>
    <source>
        <strain evidence="6 7">UAMH4076</strain>
    </source>
</reference>
<sequence>MALDVPEGRSIYIYHPNKIAPTCFAAAFTLSGALHFWQCYRYKCFKITSLHILCCLMFAAGFALREYNAFNYTFTKANLDIYIASTSLIYMCPPLLELANYQVLGRILYYVPHCSPLHPGRVLTTFGLLSAIVEALNAIGVTYIANPSVPEKATKLGHVLMKTSLILQLLVIACFCALAWTFQLRCKRAGIVAGKGKRGNKRVFALLGTLYASMFVIFVRCVYRTVEHFGFSDISGGKLTVNDPTTLSPLVRHEWFFYVFEAALMAFNSVLWNVSHPRRYLPERYETYLTRDGVTELVGPGWRDERPFIVTVCDPFGWFVRKGGEGKERGKPFWETDGYGLEGKKQHGEHGLVSEGTDGILLPTDPGAGAATAV</sequence>
<organism evidence="6 7">
    <name type="scientific">[Emmonsia] crescens</name>
    <dbReference type="NCBI Taxonomy" id="73230"/>
    <lineage>
        <taxon>Eukaryota</taxon>
        <taxon>Fungi</taxon>
        <taxon>Dikarya</taxon>
        <taxon>Ascomycota</taxon>
        <taxon>Pezizomycotina</taxon>
        <taxon>Eurotiomycetes</taxon>
        <taxon>Eurotiomycetidae</taxon>
        <taxon>Onygenales</taxon>
        <taxon>Ajellomycetaceae</taxon>
        <taxon>Emergomyces</taxon>
    </lineage>
</organism>
<protein>
    <recommendedName>
        <fullName evidence="8">RTA1 domain-containing protein</fullName>
    </recommendedName>
</protein>
<comment type="subcellular location">
    <subcellularLocation>
        <location evidence="1">Membrane</location>
        <topology evidence="1">Multi-pass membrane protein</topology>
    </subcellularLocation>
</comment>
<dbReference type="PANTHER" id="PTHR31465:SF34">
    <property type="entry name" value="DOMAIN PROTEIN, PUTATIVE (AFU_ORTHOLOGUE AFUA_3G00480)-RELATED"/>
    <property type="match status" value="1"/>
</dbReference>
<dbReference type="PANTHER" id="PTHR31465">
    <property type="entry name" value="PROTEIN RTA1-RELATED"/>
    <property type="match status" value="1"/>
</dbReference>